<protein>
    <recommendedName>
        <fullName evidence="3">Lipoprotein</fullName>
    </recommendedName>
</protein>
<dbReference type="PROSITE" id="PS51257">
    <property type="entry name" value="PROKAR_LIPOPROTEIN"/>
    <property type="match status" value="1"/>
</dbReference>
<evidence type="ECO:0000313" key="2">
    <source>
        <dbReference type="Proteomes" id="UP001302349"/>
    </source>
</evidence>
<organism evidence="1 2">
    <name type="scientific">Imperialibacter roseus</name>
    <dbReference type="NCBI Taxonomy" id="1324217"/>
    <lineage>
        <taxon>Bacteria</taxon>
        <taxon>Pseudomonadati</taxon>
        <taxon>Bacteroidota</taxon>
        <taxon>Cytophagia</taxon>
        <taxon>Cytophagales</taxon>
        <taxon>Flammeovirgaceae</taxon>
        <taxon>Imperialibacter</taxon>
    </lineage>
</organism>
<reference evidence="1 2" key="1">
    <citation type="journal article" date="2023" name="Microbiol. Resour. Announc.">
        <title>Complete Genome Sequence of Imperialibacter roseus strain P4T.</title>
        <authorList>
            <person name="Tizabi D.R."/>
            <person name="Bachvaroff T."/>
            <person name="Hill R.T."/>
        </authorList>
    </citation>
    <scope>NUCLEOTIDE SEQUENCE [LARGE SCALE GENOMIC DNA]</scope>
    <source>
        <strain evidence="1 2">P4T</strain>
    </source>
</reference>
<proteinExistence type="predicted"/>
<sequence length="260" mass="30235">MKKGLSAGVVIGLFVLAGCFKEDSEVIYRYEVSPYAELKDIWFIEGGDNQPDSLFVSIFLADEEMDIGLLPSETYHPYEWNNKVVDSKSQILKWDESNYYPPFFLLIPYRDRIDTVLYSQSDPREDDIESCHNSNLTEDGNLFIVENTFRHNIFVDLMVEFDGEFIPFGKLFTTSDCYLGYDARLPPPPSQIGTQTYIGSPFKISRFNKFEIEIQYSLISQAFSIFKDRRYRLSISMADRALNRTDLMESEEFRLPDIKK</sequence>
<dbReference type="RefSeq" id="WP_317489565.1">
    <property type="nucleotide sequence ID" value="NZ_CP136051.1"/>
</dbReference>
<accession>A0ABZ0IPB1</accession>
<keyword evidence="2" id="KW-1185">Reference proteome</keyword>
<name>A0ABZ0IPB1_9BACT</name>
<evidence type="ECO:0000313" key="1">
    <source>
        <dbReference type="EMBL" id="WOK06872.1"/>
    </source>
</evidence>
<evidence type="ECO:0008006" key="3">
    <source>
        <dbReference type="Google" id="ProtNLM"/>
    </source>
</evidence>
<gene>
    <name evidence="1" type="ORF">RT717_27775</name>
</gene>
<dbReference type="EMBL" id="CP136051">
    <property type="protein sequence ID" value="WOK06872.1"/>
    <property type="molecule type" value="Genomic_DNA"/>
</dbReference>
<dbReference type="Proteomes" id="UP001302349">
    <property type="component" value="Chromosome"/>
</dbReference>